<dbReference type="OrthoDB" id="10132at10239"/>
<feature type="compositionally biased region" description="Basic residues" evidence="1">
    <location>
        <begin position="501"/>
        <end position="511"/>
    </location>
</feature>
<dbReference type="KEGG" id="vg:5076640"/>
<reference evidence="2 4" key="1">
    <citation type="journal article" date="2007" name="Virus Res.">
        <title>Identification and characterization of Raspberry mottle virus, a novel member of the Closteroviridae.</title>
        <authorList>
            <person name="Tzanetakis I.E."/>
            <person name="Halgren A."/>
            <person name="Mosier N."/>
            <person name="Martin R.R."/>
        </authorList>
    </citation>
    <scope>NUCLEOTIDE SEQUENCE [LARGE SCALE GENOMIC DNA]</scope>
    <source>
        <strain evidence="2">HCRL Glen Clova</strain>
    </source>
</reference>
<dbReference type="EMBL" id="MT156350">
    <property type="protein sequence ID" value="QRG29095.1"/>
    <property type="molecule type" value="Genomic_RNA"/>
</dbReference>
<name>A0MBW8_9CLOS</name>
<protein>
    <submittedName>
        <fullName evidence="2">CPh</fullName>
    </submittedName>
</protein>
<dbReference type="EMBL" id="DQ357218">
    <property type="protein sequence ID" value="ABC87279.1"/>
    <property type="molecule type" value="Genomic_RNA"/>
</dbReference>
<accession>A0MBW8</accession>
<organism evidence="2 4">
    <name type="scientific">Raspberry leaf mottle virus</name>
    <dbReference type="NCBI Taxonomy" id="326941"/>
    <lineage>
        <taxon>Viruses</taxon>
        <taxon>Riboviria</taxon>
        <taxon>Orthornavirae</taxon>
        <taxon>Kitrinoviricota</taxon>
        <taxon>Alsuviricetes</taxon>
        <taxon>Martellivirales</taxon>
        <taxon>Closteroviridae</taxon>
        <taxon>Closterovirus</taxon>
        <taxon>Closterovirus macularubi</taxon>
    </lineage>
</organism>
<feature type="region of interest" description="Disordered" evidence="1">
    <location>
        <begin position="492"/>
        <end position="511"/>
    </location>
</feature>
<dbReference type="InterPro" id="IPR004909">
    <property type="entry name" value="Vir_Hsp90"/>
</dbReference>
<dbReference type="GeneID" id="5076640"/>
<evidence type="ECO:0000313" key="2">
    <source>
        <dbReference type="EMBL" id="ABC87279.1"/>
    </source>
</evidence>
<evidence type="ECO:0000256" key="1">
    <source>
        <dbReference type="SAM" id="MobiDB-lite"/>
    </source>
</evidence>
<dbReference type="Pfam" id="PF03225">
    <property type="entry name" value="Viral_Hsp90"/>
    <property type="match status" value="1"/>
</dbReference>
<sequence>MAESRSLVHAWGKLFRNFYGERTYSSYLSRTTNDFRSAKVRPKLPDHTRADGSKVTSEQMWAAPQGTMLNELAYLYCSDEIFGWSKRTGVDIKTLLRGIESRTAAPPEMIPADAAKEGCRFSLQDVESFLLSGNFHVDTLTVEHSWALSNACGRLVNPNDVKEFKGMVYDPTLNTAKLTALSSEMGDYLGHCMELYKRYVITKSDEVTVRKEVFIWIETILAPYNLSYYGVDSNPLLTGIIFDFMFEHSVYPSNYGVNLKNLRIFKDSFLPVILDIWEYEPSEKLADERLIIPASAMDFALHIPKLNIYDMSVVIGERLKFLEVVFEGEKLESITQRVIALLKVSNPDLDEDVLLDTLFVYYGIFCTARSRVVPRPSSINTIRGDLKPVDVSQIESFFSELQLSTPDVNVRRSFMGHHYKRVLKLYKEIGLKLPPKCDYIVPAEYGYLNVDFYKQIGSDVLTEEEMGHLTAIRDRVDYKCRNIVSLNSTPAHGSKFSNSRRINRRSFTRKV</sequence>
<proteinExistence type="predicted"/>
<dbReference type="RefSeq" id="YP_874189.1">
    <property type="nucleotide sequence ID" value="NC_008585.1"/>
</dbReference>
<evidence type="ECO:0000313" key="3">
    <source>
        <dbReference type="EMBL" id="QRG29095.1"/>
    </source>
</evidence>
<evidence type="ECO:0000313" key="4">
    <source>
        <dbReference type="Proteomes" id="UP000202496"/>
    </source>
</evidence>
<reference evidence="3" key="2">
    <citation type="submission" date="2020-03" db="EMBL/GenBank/DDBJ databases">
        <title>First Report of Black raspberry necrosis virus and Raspberry leaf mottle virus in Bosnia and Herzegovina.</title>
        <authorList>
            <person name="Radulovic M."/>
        </authorList>
    </citation>
    <scope>NUCLEOTIDE SEQUENCE</scope>
    <source>
        <strain evidence="3">RMG</strain>
    </source>
</reference>
<dbReference type="Proteomes" id="UP000202496">
    <property type="component" value="Segment"/>
</dbReference>
<keyword evidence="4" id="KW-1185">Reference proteome</keyword>